<dbReference type="Proteomes" id="UP000266723">
    <property type="component" value="Unassembled WGS sequence"/>
</dbReference>
<keyword evidence="2" id="KW-0812">Transmembrane</keyword>
<dbReference type="GO" id="GO:0006952">
    <property type="term" value="P:defense response"/>
    <property type="evidence" value="ECO:0007669"/>
    <property type="project" value="InterPro"/>
</dbReference>
<dbReference type="InterPro" id="IPR052006">
    <property type="entry name" value="MLP-like"/>
</dbReference>
<evidence type="ECO:0000256" key="1">
    <source>
        <dbReference type="ARBA" id="ARBA00038242"/>
    </source>
</evidence>
<name>A0A8S9JRU3_BRACR</name>
<gene>
    <name evidence="5" type="ORF">DY000_02038061</name>
    <name evidence="4" type="ORF">F2Q70_00034975</name>
</gene>
<protein>
    <recommendedName>
        <fullName evidence="3">Bet v I/Major latex protein domain-containing protein</fullName>
    </recommendedName>
</protein>
<dbReference type="PANTHER" id="PTHR31338:SF33">
    <property type="entry name" value="GENOME ASSEMBLY, CHROMOSOME: A08"/>
    <property type="match status" value="1"/>
</dbReference>
<accession>A0A8S9JRU3</accession>
<feature type="domain" description="Bet v I/Major latex protein" evidence="3">
    <location>
        <begin position="3"/>
        <end position="89"/>
    </location>
</feature>
<dbReference type="AlphaFoldDB" id="A0A8S9JRU3"/>
<comment type="similarity">
    <text evidence="1">Belongs to the MLP family.</text>
</comment>
<reference evidence="4" key="1">
    <citation type="submission" date="2019-12" db="EMBL/GenBank/DDBJ databases">
        <title>Genome sequencing and annotation of Brassica cretica.</title>
        <authorList>
            <person name="Studholme D.J."/>
            <person name="Sarris P.F."/>
        </authorList>
    </citation>
    <scope>NUCLEOTIDE SEQUENCE</scope>
    <source>
        <strain evidence="4">PFS-102/07</strain>
        <tissue evidence="4">Leaf</tissue>
    </source>
</reference>
<evidence type="ECO:0000313" key="5">
    <source>
        <dbReference type="EMBL" id="KAF3532378.1"/>
    </source>
</evidence>
<keyword evidence="2" id="KW-0472">Membrane</keyword>
<keyword evidence="2" id="KW-1133">Transmembrane helix</keyword>
<reference evidence="5" key="2">
    <citation type="submission" date="2019-12" db="EMBL/GenBank/DDBJ databases">
        <authorList>
            <person name="Studholme D.J."/>
            <person name="Sarris P."/>
        </authorList>
    </citation>
    <scope>NUCLEOTIDE SEQUENCE</scope>
    <source>
        <strain evidence="5">PFS-1207/04</strain>
        <tissue evidence="5">Leaf</tissue>
    </source>
</reference>
<dbReference type="InterPro" id="IPR023393">
    <property type="entry name" value="START-like_dom_sf"/>
</dbReference>
<keyword evidence="6" id="KW-1185">Reference proteome</keyword>
<organism evidence="4">
    <name type="scientific">Brassica cretica</name>
    <name type="common">Mustard</name>
    <dbReference type="NCBI Taxonomy" id="69181"/>
    <lineage>
        <taxon>Eukaryota</taxon>
        <taxon>Viridiplantae</taxon>
        <taxon>Streptophyta</taxon>
        <taxon>Embryophyta</taxon>
        <taxon>Tracheophyta</taxon>
        <taxon>Spermatophyta</taxon>
        <taxon>Magnoliopsida</taxon>
        <taxon>eudicotyledons</taxon>
        <taxon>Gunneridae</taxon>
        <taxon>Pentapetalae</taxon>
        <taxon>rosids</taxon>
        <taxon>malvids</taxon>
        <taxon>Brassicales</taxon>
        <taxon>Brassicaceae</taxon>
        <taxon>Brassiceae</taxon>
        <taxon>Brassica</taxon>
    </lineage>
</organism>
<dbReference type="Pfam" id="PF00407">
    <property type="entry name" value="Bet_v_1"/>
    <property type="match status" value="1"/>
</dbReference>
<feature type="transmembrane region" description="Helical" evidence="2">
    <location>
        <begin position="163"/>
        <end position="185"/>
    </location>
</feature>
<dbReference type="InterPro" id="IPR000916">
    <property type="entry name" value="Bet_v_I/MLP"/>
</dbReference>
<sequence length="233" mass="26406">MEKQEVFKERREIDDEKKTVTFRGLEGHVMEQLKVYEANFQFIPKSEDGSVCKITFNWEKRNDDFLDPSNYMKFIKSLAADMDDHHHSPYATSHHFCGSAFNFFPSHELFVGLLKFWSKAGRVSSSLPEASTSQDASNFGDSFWLLDPSLPTTRLLFLSPSSILLYVKVVYSFISLSTFLLEFFLRLTLQLPSRKSGAPLADSAVTEELLSPLVASSAFGDSRNINKNGEFMG</sequence>
<evidence type="ECO:0000313" key="6">
    <source>
        <dbReference type="Proteomes" id="UP000266723"/>
    </source>
</evidence>
<dbReference type="EMBL" id="QGKY02000246">
    <property type="protein sequence ID" value="KAF2584352.1"/>
    <property type="molecule type" value="Genomic_DNA"/>
</dbReference>
<evidence type="ECO:0000256" key="2">
    <source>
        <dbReference type="SAM" id="Phobius"/>
    </source>
</evidence>
<proteinExistence type="inferred from homology"/>
<dbReference type="OrthoDB" id="1072116at2759"/>
<comment type="caution">
    <text evidence="4">The sequence shown here is derived from an EMBL/GenBank/DDBJ whole genome shotgun (WGS) entry which is preliminary data.</text>
</comment>
<dbReference type="SMART" id="SM01037">
    <property type="entry name" value="Bet_v_1"/>
    <property type="match status" value="1"/>
</dbReference>
<evidence type="ECO:0000313" key="4">
    <source>
        <dbReference type="EMBL" id="KAF2584352.1"/>
    </source>
</evidence>
<evidence type="ECO:0000259" key="3">
    <source>
        <dbReference type="SMART" id="SM01037"/>
    </source>
</evidence>
<dbReference type="EMBL" id="QGKV02001507">
    <property type="protein sequence ID" value="KAF3532378.1"/>
    <property type="molecule type" value="Genomic_DNA"/>
</dbReference>
<dbReference type="SUPFAM" id="SSF55961">
    <property type="entry name" value="Bet v1-like"/>
    <property type="match status" value="1"/>
</dbReference>
<reference evidence="5 6" key="3">
    <citation type="journal article" date="2020" name="BMC Genomics">
        <title>Intraspecific diversification of the crop wild relative Brassica cretica Lam. using demographic model selection.</title>
        <authorList>
            <person name="Kioukis A."/>
            <person name="Michalopoulou V.A."/>
            <person name="Briers L."/>
            <person name="Pirintsos S."/>
            <person name="Studholme D.J."/>
            <person name="Pavlidis P."/>
            <person name="Sarris P.F."/>
        </authorList>
    </citation>
    <scope>NUCLEOTIDE SEQUENCE [LARGE SCALE GENOMIC DNA]</scope>
    <source>
        <strain evidence="6">cv. PFS-1207/04</strain>
        <strain evidence="5">PFS-1207/04</strain>
    </source>
</reference>
<dbReference type="Gene3D" id="3.30.530.20">
    <property type="match status" value="1"/>
</dbReference>
<dbReference type="PANTHER" id="PTHR31338">
    <property type="entry name" value="POLYKETIDE CYCLASE/DEHYDRASE AND LIPID TRANSPORT SUPERFAMILY PROTEIN"/>
    <property type="match status" value="1"/>
</dbReference>